<feature type="region of interest" description="Disordered" evidence="1">
    <location>
        <begin position="487"/>
        <end position="528"/>
    </location>
</feature>
<feature type="region of interest" description="Disordered" evidence="1">
    <location>
        <begin position="193"/>
        <end position="224"/>
    </location>
</feature>
<dbReference type="OrthoDB" id="5422351at2759"/>
<dbReference type="AlphaFoldDB" id="A0A6A6CQ49"/>
<organism evidence="2 3">
    <name type="scientific">Zasmidium cellare ATCC 36951</name>
    <dbReference type="NCBI Taxonomy" id="1080233"/>
    <lineage>
        <taxon>Eukaryota</taxon>
        <taxon>Fungi</taxon>
        <taxon>Dikarya</taxon>
        <taxon>Ascomycota</taxon>
        <taxon>Pezizomycotina</taxon>
        <taxon>Dothideomycetes</taxon>
        <taxon>Dothideomycetidae</taxon>
        <taxon>Mycosphaerellales</taxon>
        <taxon>Mycosphaerellaceae</taxon>
        <taxon>Zasmidium</taxon>
    </lineage>
</organism>
<protein>
    <submittedName>
        <fullName evidence="2">Uncharacterized protein</fullName>
    </submittedName>
</protein>
<reference evidence="2" key="1">
    <citation type="journal article" date="2020" name="Stud. Mycol.">
        <title>101 Dothideomycetes genomes: a test case for predicting lifestyles and emergence of pathogens.</title>
        <authorList>
            <person name="Haridas S."/>
            <person name="Albert R."/>
            <person name="Binder M."/>
            <person name="Bloem J."/>
            <person name="Labutti K."/>
            <person name="Salamov A."/>
            <person name="Andreopoulos B."/>
            <person name="Baker S."/>
            <person name="Barry K."/>
            <person name="Bills G."/>
            <person name="Bluhm B."/>
            <person name="Cannon C."/>
            <person name="Castanera R."/>
            <person name="Culley D."/>
            <person name="Daum C."/>
            <person name="Ezra D."/>
            <person name="Gonzalez J."/>
            <person name="Henrissat B."/>
            <person name="Kuo A."/>
            <person name="Liang C."/>
            <person name="Lipzen A."/>
            <person name="Lutzoni F."/>
            <person name="Magnuson J."/>
            <person name="Mondo S."/>
            <person name="Nolan M."/>
            <person name="Ohm R."/>
            <person name="Pangilinan J."/>
            <person name="Park H.-J."/>
            <person name="Ramirez L."/>
            <person name="Alfaro M."/>
            <person name="Sun H."/>
            <person name="Tritt A."/>
            <person name="Yoshinaga Y."/>
            <person name="Zwiers L.-H."/>
            <person name="Turgeon B."/>
            <person name="Goodwin S."/>
            <person name="Spatafora J."/>
            <person name="Crous P."/>
            <person name="Grigoriev I."/>
        </authorList>
    </citation>
    <scope>NUCLEOTIDE SEQUENCE</scope>
    <source>
        <strain evidence="2">ATCC 36951</strain>
    </source>
</reference>
<accession>A0A6A6CQ49</accession>
<feature type="region of interest" description="Disordered" evidence="1">
    <location>
        <begin position="285"/>
        <end position="389"/>
    </location>
</feature>
<dbReference type="PANTHER" id="PTHR40625:SF1">
    <property type="entry name" value="AMP-ACTIVATED PROTEIN KINASE GLYCOGEN-BINDING DOMAIN-CONTAINING PROTEIN"/>
    <property type="match status" value="1"/>
</dbReference>
<keyword evidence="3" id="KW-1185">Reference proteome</keyword>
<feature type="region of interest" description="Disordered" evidence="1">
    <location>
        <begin position="401"/>
        <end position="434"/>
    </location>
</feature>
<dbReference type="EMBL" id="ML993591">
    <property type="protein sequence ID" value="KAF2168260.1"/>
    <property type="molecule type" value="Genomic_DNA"/>
</dbReference>
<evidence type="ECO:0000256" key="1">
    <source>
        <dbReference type="SAM" id="MobiDB-lite"/>
    </source>
</evidence>
<name>A0A6A6CQ49_ZASCE</name>
<dbReference type="Proteomes" id="UP000799537">
    <property type="component" value="Unassembled WGS sequence"/>
</dbReference>
<gene>
    <name evidence="2" type="ORF">M409DRAFT_53547</name>
</gene>
<dbReference type="RefSeq" id="XP_033669149.1">
    <property type="nucleotide sequence ID" value="XM_033812405.1"/>
</dbReference>
<feature type="compositionally biased region" description="Polar residues" evidence="1">
    <location>
        <begin position="316"/>
        <end position="334"/>
    </location>
</feature>
<dbReference type="PANTHER" id="PTHR40625">
    <property type="entry name" value="GTP-BINDING PROTEIN ESDC-RELATED"/>
    <property type="match status" value="1"/>
</dbReference>
<sequence>MDPTTLVTFLFRAPPEVRTVELIGSWDNFNQPYRMHHDRRRGHGFWSGCFKFDNIIFDGEHMQWTKPRNGGLKQGGTYWYYYRLNYDIDAFDDRQPHTTACPLLPGQNVNVIDVPIEIQEVPSRCRSAYGDIIGTLVDHEVQQTLDPGSKLAPVVPPPISKVHSRCRTEEPLDGRLQRDQQPLIVVEDAVSPISSSCSPRARPVSKQSKASKKNGDVSRASSVYSQRSALSAPVSALSPSEAEDAAVDHKDFAKDLFPYPSVLGAAPIGSLEVLGAALFKSSDKLPIPFQEPPPIPDEPIRQHRRKPSDISLGPDSVQNVQFYGSRPGTNLTQDPEQHRPRMYSLPNLEIRDYQDNNGPPSSPNSSIYSPRESEDVDENLTPGDYTASIDMTSPTFSAATISTGGENTPFRLSAQNSYAGSTHVPPDAEPDTHNLGAIADRLRSLDRTASETTLHLSTAHEHPLSSRRLSPGFVNYSLPTIASASEHSLAKTASNPSAPRSSAREGGEFGVSSSTTMPAVFSAGEGEGRSMAEDIFSELGF</sequence>
<evidence type="ECO:0000313" key="3">
    <source>
        <dbReference type="Proteomes" id="UP000799537"/>
    </source>
</evidence>
<feature type="compositionally biased region" description="Basic and acidic residues" evidence="1">
    <location>
        <begin position="166"/>
        <end position="178"/>
    </location>
</feature>
<dbReference type="GeneID" id="54565677"/>
<proteinExistence type="predicted"/>
<feature type="region of interest" description="Disordered" evidence="1">
    <location>
        <begin position="147"/>
        <end position="180"/>
    </location>
</feature>
<evidence type="ECO:0000313" key="2">
    <source>
        <dbReference type="EMBL" id="KAF2168260.1"/>
    </source>
</evidence>